<evidence type="ECO:0000313" key="3">
    <source>
        <dbReference type="Proteomes" id="UP001175226"/>
    </source>
</evidence>
<proteinExistence type="predicted"/>
<dbReference type="AlphaFoldDB" id="A0AA39JQ11"/>
<feature type="chain" id="PRO_5041352979" description="Secreted protein" evidence="1">
    <location>
        <begin position="25"/>
        <end position="144"/>
    </location>
</feature>
<evidence type="ECO:0000256" key="1">
    <source>
        <dbReference type="SAM" id="SignalP"/>
    </source>
</evidence>
<feature type="signal peptide" evidence="1">
    <location>
        <begin position="1"/>
        <end position="24"/>
    </location>
</feature>
<dbReference type="EMBL" id="JAUEPT010000015">
    <property type="protein sequence ID" value="KAK0445875.1"/>
    <property type="molecule type" value="Genomic_DNA"/>
</dbReference>
<evidence type="ECO:0000313" key="2">
    <source>
        <dbReference type="EMBL" id="KAK0445875.1"/>
    </source>
</evidence>
<name>A0AA39JQ11_9AGAR</name>
<keyword evidence="1" id="KW-0732">Signal</keyword>
<comment type="caution">
    <text evidence="2">The sequence shown here is derived from an EMBL/GenBank/DDBJ whole genome shotgun (WGS) entry which is preliminary data.</text>
</comment>
<keyword evidence="3" id="KW-1185">Reference proteome</keyword>
<reference evidence="2" key="1">
    <citation type="submission" date="2023-06" db="EMBL/GenBank/DDBJ databases">
        <authorList>
            <consortium name="Lawrence Berkeley National Laboratory"/>
            <person name="Ahrendt S."/>
            <person name="Sahu N."/>
            <person name="Indic B."/>
            <person name="Wong-Bajracharya J."/>
            <person name="Merenyi Z."/>
            <person name="Ke H.-M."/>
            <person name="Monk M."/>
            <person name="Kocsube S."/>
            <person name="Drula E."/>
            <person name="Lipzen A."/>
            <person name="Balint B."/>
            <person name="Henrissat B."/>
            <person name="Andreopoulos B."/>
            <person name="Martin F.M."/>
            <person name="Harder C.B."/>
            <person name="Rigling D."/>
            <person name="Ford K.L."/>
            <person name="Foster G.D."/>
            <person name="Pangilinan J."/>
            <person name="Papanicolaou A."/>
            <person name="Barry K."/>
            <person name="LaButti K."/>
            <person name="Viragh M."/>
            <person name="Koriabine M."/>
            <person name="Yan M."/>
            <person name="Riley R."/>
            <person name="Champramary S."/>
            <person name="Plett K.L."/>
            <person name="Tsai I.J."/>
            <person name="Slot J."/>
            <person name="Sipos G."/>
            <person name="Plett J."/>
            <person name="Nagy L.G."/>
            <person name="Grigoriev I.V."/>
        </authorList>
    </citation>
    <scope>NUCLEOTIDE SEQUENCE</scope>
    <source>
        <strain evidence="2">FPL87.14</strain>
    </source>
</reference>
<sequence length="144" mass="16998">MFCFFFFLPLSRTMLYIRCPCSDANTLIETIIWQPELSHHKMHDCKANSDNTVVRVIPAFLGPSYLRHFSHDSLASSLTYSEMHPHLVYTLRSMRTQLRPTFCPCLRDKEHFAELSLDRRTLIAHRHRDLFRSEPNVLTNNLFN</sequence>
<organism evidence="2 3">
    <name type="scientific">Armillaria borealis</name>
    <dbReference type="NCBI Taxonomy" id="47425"/>
    <lineage>
        <taxon>Eukaryota</taxon>
        <taxon>Fungi</taxon>
        <taxon>Dikarya</taxon>
        <taxon>Basidiomycota</taxon>
        <taxon>Agaricomycotina</taxon>
        <taxon>Agaricomycetes</taxon>
        <taxon>Agaricomycetidae</taxon>
        <taxon>Agaricales</taxon>
        <taxon>Marasmiineae</taxon>
        <taxon>Physalacriaceae</taxon>
        <taxon>Armillaria</taxon>
    </lineage>
</organism>
<protein>
    <recommendedName>
        <fullName evidence="4">Secreted protein</fullName>
    </recommendedName>
</protein>
<dbReference type="Proteomes" id="UP001175226">
    <property type="component" value="Unassembled WGS sequence"/>
</dbReference>
<gene>
    <name evidence="2" type="ORF">EV421DRAFT_298098</name>
</gene>
<accession>A0AA39JQ11</accession>
<evidence type="ECO:0008006" key="4">
    <source>
        <dbReference type="Google" id="ProtNLM"/>
    </source>
</evidence>